<feature type="region of interest" description="Disordered" evidence="1">
    <location>
        <begin position="407"/>
        <end position="448"/>
    </location>
</feature>
<reference evidence="2 3" key="1">
    <citation type="submission" date="2016-06" db="EMBL/GenBank/DDBJ databases">
        <authorList>
            <person name="Kjaerup R.B."/>
            <person name="Dalgaard T.S."/>
            <person name="Juul-Madsen H.R."/>
        </authorList>
    </citation>
    <scope>NUCLEOTIDE SEQUENCE [LARGE SCALE GENOMIC DNA]</scope>
    <source>
        <strain evidence="2 3">DSM 43818</strain>
    </source>
</reference>
<dbReference type="AlphaFoldDB" id="A0A1C6RF39"/>
<gene>
    <name evidence="2" type="ORF">GA0070616_0802</name>
</gene>
<evidence type="ECO:0000313" key="2">
    <source>
        <dbReference type="EMBL" id="SCL15695.1"/>
    </source>
</evidence>
<keyword evidence="3" id="KW-1185">Reference proteome</keyword>
<name>A0A1C6RF39_9ACTN</name>
<feature type="compositionally biased region" description="Low complexity" evidence="1">
    <location>
        <begin position="57"/>
        <end position="73"/>
    </location>
</feature>
<feature type="compositionally biased region" description="Basic and acidic residues" evidence="1">
    <location>
        <begin position="7"/>
        <end position="20"/>
    </location>
</feature>
<sequence>MDTSRPAPEHRDVPPAREPGDAGPVPDVTGAPPADRTRRPRRAGSAGPRRPRRHRAGTAPPAALGLGLGDPATVLGLHGPDPVPAAGDPADDDADPGPERANLRGRRRLLLAVLAGVAVASATALVVGLVGWAPEETPPPRNLTAAERDRLAAVRVTNFRDLRAGLRVTAGTGADRTDVVGWVDWARPLVYVDVGGPGAGPIRGLVQATPRVVLVRPDPGAVPTPAEPPLVPPTDRWRLPDSHDLDALLALVFALAADRPDPSGATDGGRWVGRETVAGQPVDVLEAPAPAAAGATARHWVDEAARLHRLETRLPGMGPVSVHLDRANRPTLRPVDGLGGRPGLPRALTAAERDRIRRLPARLRAARGATVTLTAPLGTNLRGAGWLDWRAGRAYLSVADLAEPQTRTLVRHGREGVTRRADGPGAGTPETPGPPPLPAPRTGWRSGSHPTEALVPLVDAALRAAVDGPRGGVRRLRGDGLGGTTVDVVESRVADATMRWWIDRAGLLRRVETRTPAGAWAQLDLHPGRVPDLPGR</sequence>
<dbReference type="Proteomes" id="UP000199699">
    <property type="component" value="Unassembled WGS sequence"/>
</dbReference>
<dbReference type="RefSeq" id="WP_091076352.1">
    <property type="nucleotide sequence ID" value="NZ_FMHT01000003.1"/>
</dbReference>
<accession>A0A1C6RF39</accession>
<evidence type="ECO:0000256" key="1">
    <source>
        <dbReference type="SAM" id="MobiDB-lite"/>
    </source>
</evidence>
<evidence type="ECO:0000313" key="3">
    <source>
        <dbReference type="Proteomes" id="UP000199699"/>
    </source>
</evidence>
<protein>
    <submittedName>
        <fullName evidence="2">Uncharacterized protein</fullName>
    </submittedName>
</protein>
<feature type="region of interest" description="Disordered" evidence="1">
    <location>
        <begin position="1"/>
        <end position="101"/>
    </location>
</feature>
<dbReference type="EMBL" id="FMHT01000003">
    <property type="protein sequence ID" value="SCL15695.1"/>
    <property type="molecule type" value="Genomic_DNA"/>
</dbReference>
<dbReference type="OrthoDB" id="3405429at2"/>
<proteinExistence type="predicted"/>
<feature type="compositionally biased region" description="Basic and acidic residues" evidence="1">
    <location>
        <begin position="412"/>
        <end position="422"/>
    </location>
</feature>
<organism evidence="2 3">
    <name type="scientific">Micromonospora nigra</name>
    <dbReference type="NCBI Taxonomy" id="145857"/>
    <lineage>
        <taxon>Bacteria</taxon>
        <taxon>Bacillati</taxon>
        <taxon>Actinomycetota</taxon>
        <taxon>Actinomycetes</taxon>
        <taxon>Micromonosporales</taxon>
        <taxon>Micromonosporaceae</taxon>
        <taxon>Micromonospora</taxon>
    </lineage>
</organism>